<reference evidence="1 2" key="1">
    <citation type="submission" date="2015-05" db="EMBL/GenBank/DDBJ databases">
        <title>Genome sequencing and analysis of members of genus Stenotrophomonas.</title>
        <authorList>
            <person name="Patil P.P."/>
            <person name="Midha S."/>
            <person name="Patil P.B."/>
        </authorList>
    </citation>
    <scope>NUCLEOTIDE SEQUENCE [LARGE SCALE GENOMIC DNA]</scope>
    <source>
        <strain evidence="1 2">DSM 21858</strain>
    </source>
</reference>
<keyword evidence="2" id="KW-1185">Reference proteome</keyword>
<dbReference type="STRING" id="344882.ABB29_14700"/>
<evidence type="ECO:0000313" key="2">
    <source>
        <dbReference type="Proteomes" id="UP000052052"/>
    </source>
</evidence>
<proteinExistence type="predicted"/>
<organism evidence="1 2">
    <name type="scientific">Pseudoxanthomonas dokdonensis</name>
    <dbReference type="NCBI Taxonomy" id="344882"/>
    <lineage>
        <taxon>Bacteria</taxon>
        <taxon>Pseudomonadati</taxon>
        <taxon>Pseudomonadota</taxon>
        <taxon>Gammaproteobacteria</taxon>
        <taxon>Lysobacterales</taxon>
        <taxon>Lysobacteraceae</taxon>
        <taxon>Pseudoxanthomonas</taxon>
    </lineage>
</organism>
<dbReference type="AlphaFoldDB" id="A0A0R0CE55"/>
<protein>
    <submittedName>
        <fullName evidence="1">Uncharacterized protein</fullName>
    </submittedName>
</protein>
<sequence>MALYLVNPGVDLTLELYIAPTMEEAVCIQWERVEDKAIRQTFVRKLEKQLERLIAECMDWDLKEPTPAQASYAALISRKLDVSIPSEAMKYRFHMALFIDTYNEQYRTEISKLPPKNTVEIEKAQALVAKKMKAGSSSDSDAC</sequence>
<dbReference type="Proteomes" id="UP000052052">
    <property type="component" value="Unassembled WGS sequence"/>
</dbReference>
<evidence type="ECO:0000313" key="1">
    <source>
        <dbReference type="EMBL" id="KRG68025.1"/>
    </source>
</evidence>
<name>A0A0R0CE55_9GAMM</name>
<dbReference type="PATRIC" id="fig|344882.3.peg.1328"/>
<comment type="caution">
    <text evidence="1">The sequence shown here is derived from an EMBL/GenBank/DDBJ whole genome shotgun (WGS) entry which is preliminary data.</text>
</comment>
<gene>
    <name evidence="1" type="ORF">ABB29_14700</name>
</gene>
<dbReference type="EMBL" id="LDJL01000017">
    <property type="protein sequence ID" value="KRG68025.1"/>
    <property type="molecule type" value="Genomic_DNA"/>
</dbReference>
<dbReference type="RefSeq" id="WP_057660384.1">
    <property type="nucleotide sequence ID" value="NZ_LDJL01000017.1"/>
</dbReference>
<accession>A0A0R0CE55</accession>
<dbReference type="OrthoDB" id="5986728at2"/>